<evidence type="ECO:0008006" key="5">
    <source>
        <dbReference type="Google" id="ProtNLM"/>
    </source>
</evidence>
<evidence type="ECO:0000256" key="2">
    <source>
        <dbReference type="SAM" id="SignalP"/>
    </source>
</evidence>
<reference evidence="3" key="1">
    <citation type="submission" date="2022-06" db="EMBL/GenBank/DDBJ databases">
        <title>Amycolatopsis iheyaensis sp. nov., a new species of the genus Amycolatopsis isolated from soil in Iheya island, Japan.</title>
        <authorList>
            <person name="Ngamcharungchit C."/>
            <person name="Kanto H."/>
            <person name="Take A."/>
            <person name="Intra B."/>
            <person name="Matsumoto A."/>
            <person name="Panbangred W."/>
            <person name="Inahashi Y."/>
        </authorList>
    </citation>
    <scope>NUCLEOTIDE SEQUENCE</scope>
    <source>
        <strain evidence="3">OK19-0408</strain>
    </source>
</reference>
<comment type="caution">
    <text evidence="3">The sequence shown here is derived from an EMBL/GenBank/DDBJ whole genome shotgun (WGS) entry which is preliminary data.</text>
</comment>
<dbReference type="AlphaFoldDB" id="A0A9X2NNA8"/>
<evidence type="ECO:0000313" key="3">
    <source>
        <dbReference type="EMBL" id="MCR6488085.1"/>
    </source>
</evidence>
<evidence type="ECO:0000256" key="1">
    <source>
        <dbReference type="SAM" id="MobiDB-lite"/>
    </source>
</evidence>
<feature type="compositionally biased region" description="Low complexity" evidence="1">
    <location>
        <begin position="26"/>
        <end position="65"/>
    </location>
</feature>
<dbReference type="Proteomes" id="UP001144096">
    <property type="component" value="Unassembled WGS sequence"/>
</dbReference>
<sequence>MSARALLLLAAGVVLLSAGCSGGVSGTAAPAPSGTPVAPPSTSAPSTTSAPPATSSTAPSTSASAAGGGAVERYEALLHAIGRQDVPTACEIAGPAAKQAEDEGFGTCEQTFPIMFGMISPAQKKALQTATIDQAQVVKKSATKVEIPVSAVKASVKFGESDLGDAVFEKRGGTWYMVD</sequence>
<keyword evidence="2" id="KW-0732">Signal</keyword>
<feature type="chain" id="PRO_5040837994" description="Lipoprotein" evidence="2">
    <location>
        <begin position="23"/>
        <end position="179"/>
    </location>
</feature>
<proteinExistence type="predicted"/>
<name>A0A9X2NNA8_9PSEU</name>
<feature type="signal peptide" evidence="2">
    <location>
        <begin position="1"/>
        <end position="22"/>
    </location>
</feature>
<protein>
    <recommendedName>
        <fullName evidence="5">Lipoprotein</fullName>
    </recommendedName>
</protein>
<dbReference type="RefSeq" id="WP_257924654.1">
    <property type="nucleotide sequence ID" value="NZ_JAMXQV010000023.1"/>
</dbReference>
<evidence type="ECO:0000313" key="4">
    <source>
        <dbReference type="Proteomes" id="UP001144096"/>
    </source>
</evidence>
<gene>
    <name evidence="3" type="ORF">M8542_35190</name>
</gene>
<dbReference type="PROSITE" id="PS51257">
    <property type="entry name" value="PROKAR_LIPOPROTEIN"/>
    <property type="match status" value="1"/>
</dbReference>
<dbReference type="EMBL" id="JAMXQV010000023">
    <property type="protein sequence ID" value="MCR6488085.1"/>
    <property type="molecule type" value="Genomic_DNA"/>
</dbReference>
<accession>A0A9X2NNA8</accession>
<keyword evidence="4" id="KW-1185">Reference proteome</keyword>
<feature type="region of interest" description="Disordered" evidence="1">
    <location>
        <begin position="25"/>
        <end position="66"/>
    </location>
</feature>
<organism evidence="3 4">
    <name type="scientific">Amycolatopsis iheyensis</name>
    <dbReference type="NCBI Taxonomy" id="2945988"/>
    <lineage>
        <taxon>Bacteria</taxon>
        <taxon>Bacillati</taxon>
        <taxon>Actinomycetota</taxon>
        <taxon>Actinomycetes</taxon>
        <taxon>Pseudonocardiales</taxon>
        <taxon>Pseudonocardiaceae</taxon>
        <taxon>Amycolatopsis</taxon>
    </lineage>
</organism>